<accession>S0A0N9</accession>
<dbReference type="Proteomes" id="UP000014711">
    <property type="component" value="Segment"/>
</dbReference>
<gene>
    <name evidence="1" type="ORF">Phi10:1_gp039</name>
</gene>
<reference evidence="1 2" key="1">
    <citation type="journal article" date="2013" name="Proc. Natl. Acad. Sci. U.S.A.">
        <title>Twelve previously unknown phage genera are ubiquitous in global oceans.</title>
        <authorList>
            <person name="Holmfeldt K."/>
            <person name="Solonenko N."/>
            <person name="Shah M."/>
            <person name="Corrier K."/>
            <person name="Riemann L."/>
            <person name="Verberkmoes N.C."/>
            <person name="Sullivan M.B."/>
        </authorList>
    </citation>
    <scope>NUCLEOTIDE SEQUENCE [LARGE SCALE GENOMIC DNA]</scope>
    <source>
        <strain evidence="1">Phi10:1</strain>
    </source>
</reference>
<name>S0A0N9_9CAUD</name>
<organism evidence="1 2">
    <name type="scientific">Cellulophaga phage phi10:1</name>
    <dbReference type="NCBI Taxonomy" id="1327981"/>
    <lineage>
        <taxon>Viruses</taxon>
        <taxon>Duplodnaviria</taxon>
        <taxon>Heunggongvirae</taxon>
        <taxon>Uroviricota</taxon>
        <taxon>Caudoviricetes</taxon>
        <taxon>Assiduviridae</taxon>
        <taxon>Cebadecemvirus</taxon>
        <taxon>Cebadecemvirus phi10una</taxon>
    </lineage>
</organism>
<dbReference type="KEGG" id="vg:16796974"/>
<protein>
    <submittedName>
        <fullName evidence="1">Uncharacterized protein</fullName>
    </submittedName>
</protein>
<dbReference type="GeneID" id="16796974"/>
<sequence>MKCRKELTTTLKLNIMKTLLQNLAKDTDNLLGLGTVTKIESNNNIYGYLHINTKENALKVEALLNKAFTKLDVIRDGLRIMVG</sequence>
<dbReference type="RefSeq" id="YP_008241958.1">
    <property type="nucleotide sequence ID" value="NC_021802.1"/>
</dbReference>
<proteinExistence type="predicted"/>
<dbReference type="EMBL" id="KC821618">
    <property type="protein sequence ID" value="AGO48380.1"/>
    <property type="molecule type" value="Genomic_DNA"/>
</dbReference>
<keyword evidence="2" id="KW-1185">Reference proteome</keyword>
<evidence type="ECO:0000313" key="1">
    <source>
        <dbReference type="EMBL" id="AGO48380.1"/>
    </source>
</evidence>
<reference evidence="2" key="2">
    <citation type="submission" date="2013-03" db="EMBL/GenBank/DDBJ databases">
        <title>The Cellulophaga phages: a novel, diverse, and globally ubiquitous model system.</title>
        <authorList>
            <person name="Holmfeldt K."/>
            <person name="Solonenko N."/>
            <person name="Shah M."/>
            <person name="Corrier K."/>
            <person name="Riemann L."/>
            <person name="VerBerkmoes N.C."/>
            <person name="Sullivan M.B."/>
        </authorList>
    </citation>
    <scope>NUCLEOTIDE SEQUENCE [LARGE SCALE GENOMIC DNA]</scope>
</reference>
<evidence type="ECO:0000313" key="2">
    <source>
        <dbReference type="Proteomes" id="UP000014711"/>
    </source>
</evidence>